<keyword evidence="4 7" id="KW-0479">Metal-binding</keyword>
<keyword evidence="6" id="KW-0413">Isomerase</keyword>
<feature type="domain" description="Alpha-D-phosphohexomutase alpha/beta/alpha" evidence="9">
    <location>
        <begin position="212"/>
        <end position="316"/>
    </location>
</feature>
<gene>
    <name evidence="11" type="ORF">CBE74_01275</name>
</gene>
<proteinExistence type="inferred from homology"/>
<dbReference type="PANTHER" id="PTHR45745">
    <property type="entry name" value="PHOSPHOMANNOMUTASE 45A"/>
    <property type="match status" value="1"/>
</dbReference>
<dbReference type="KEGG" id="csil:CBE74_01275"/>
<dbReference type="PROSITE" id="PS00710">
    <property type="entry name" value="PGM_PMM"/>
    <property type="match status" value="1"/>
</dbReference>
<keyword evidence="5 7" id="KW-0460">Magnesium</keyword>
<dbReference type="InterPro" id="IPR016055">
    <property type="entry name" value="A-D-PHexomutase_a/b/a-I/II/III"/>
</dbReference>
<dbReference type="GeneID" id="75006920"/>
<dbReference type="RefSeq" id="WP_087453246.1">
    <property type="nucleotide sequence ID" value="NZ_CP021417.2"/>
</dbReference>
<dbReference type="InterPro" id="IPR005846">
    <property type="entry name" value="A-D-PHexomutase_a/b/a-III"/>
</dbReference>
<evidence type="ECO:0000256" key="1">
    <source>
        <dbReference type="ARBA" id="ARBA00001946"/>
    </source>
</evidence>
<dbReference type="Gene3D" id="3.30.310.50">
    <property type="entry name" value="Alpha-D-phosphohexomutase, C-terminal domain"/>
    <property type="match status" value="1"/>
</dbReference>
<name>A0A7Y4LIH5_9CORY</name>
<evidence type="ECO:0000256" key="7">
    <source>
        <dbReference type="RuleBase" id="RU004326"/>
    </source>
</evidence>
<dbReference type="AlphaFoldDB" id="A0A7Y4LIH5"/>
<evidence type="ECO:0000313" key="11">
    <source>
        <dbReference type="EMBL" id="ARU45361.1"/>
    </source>
</evidence>
<dbReference type="SUPFAM" id="SSF53738">
    <property type="entry name" value="Phosphoglucomutase, first 3 domains"/>
    <property type="match status" value="3"/>
</dbReference>
<dbReference type="InterPro" id="IPR005844">
    <property type="entry name" value="A-D-PHexomutase_a/b/a-I"/>
</dbReference>
<evidence type="ECO:0000256" key="6">
    <source>
        <dbReference type="ARBA" id="ARBA00023235"/>
    </source>
</evidence>
<feature type="domain" description="Alpha-D-phosphohexomutase alpha/beta/alpha" evidence="8">
    <location>
        <begin position="46"/>
        <end position="188"/>
    </location>
</feature>
<dbReference type="InterPro" id="IPR036900">
    <property type="entry name" value="A-D-PHexomutase_C_sf"/>
</dbReference>
<protein>
    <submittedName>
        <fullName evidence="11">Phospho-sugar mutase</fullName>
    </submittedName>
</protein>
<dbReference type="EMBL" id="CP021417">
    <property type="protein sequence ID" value="ARU45361.1"/>
    <property type="molecule type" value="Genomic_DNA"/>
</dbReference>
<dbReference type="GO" id="GO:0008973">
    <property type="term" value="F:phosphopentomutase activity"/>
    <property type="evidence" value="ECO:0007669"/>
    <property type="project" value="TreeGrafter"/>
</dbReference>
<dbReference type="PANTHER" id="PTHR45745:SF1">
    <property type="entry name" value="PHOSPHOGLUCOMUTASE 2B-RELATED"/>
    <property type="match status" value="1"/>
</dbReference>
<dbReference type="Pfam" id="PF02878">
    <property type="entry name" value="PGM_PMM_I"/>
    <property type="match status" value="1"/>
</dbReference>
<dbReference type="GO" id="GO:0000287">
    <property type="term" value="F:magnesium ion binding"/>
    <property type="evidence" value="ECO:0007669"/>
    <property type="project" value="InterPro"/>
</dbReference>
<dbReference type="InterPro" id="IPR016066">
    <property type="entry name" value="A-D-PHexomutase_CS"/>
</dbReference>
<dbReference type="CDD" id="cd05799">
    <property type="entry name" value="PGM2"/>
    <property type="match status" value="1"/>
</dbReference>
<dbReference type="GO" id="GO:0005975">
    <property type="term" value="P:carbohydrate metabolic process"/>
    <property type="evidence" value="ECO:0007669"/>
    <property type="project" value="InterPro"/>
</dbReference>
<comment type="similarity">
    <text evidence="2 7">Belongs to the phosphohexose mutase family.</text>
</comment>
<dbReference type="Proteomes" id="UP000195652">
    <property type="component" value="Chromosome"/>
</dbReference>
<dbReference type="Pfam" id="PF02880">
    <property type="entry name" value="PGM_PMM_III"/>
    <property type="match status" value="1"/>
</dbReference>
<dbReference type="InterPro" id="IPR005841">
    <property type="entry name" value="Alpha-D-phosphohexomutase_SF"/>
</dbReference>
<evidence type="ECO:0000313" key="12">
    <source>
        <dbReference type="Proteomes" id="UP000195652"/>
    </source>
</evidence>
<evidence type="ECO:0000259" key="8">
    <source>
        <dbReference type="Pfam" id="PF02878"/>
    </source>
</evidence>
<reference evidence="11 12" key="1">
    <citation type="journal article" date="2014" name="BMC Vet. Res.">
        <title>First report of Corynebacterium pseudotuberculosis from caseous lymphadenitis lesions in Black Alentejano pig (Sus scrofa domesticus).</title>
        <authorList>
            <person name="Oliveira M."/>
            <person name="Barroco C."/>
            <person name="Mottola C."/>
            <person name="Santos R."/>
            <person name="Lemsaddek A."/>
            <person name="Tavares L."/>
            <person name="Semedo-Lemsaddek T."/>
        </authorList>
    </citation>
    <scope>NUCLEOTIDE SEQUENCE [LARGE SCALE GENOMIC DNA]</scope>
    <source>
        <strain evidence="11 12">PO100/5</strain>
    </source>
</reference>
<dbReference type="PRINTS" id="PR00509">
    <property type="entry name" value="PGMPMM"/>
</dbReference>
<comment type="cofactor">
    <cofactor evidence="1">
        <name>Mg(2+)</name>
        <dbReference type="ChEBI" id="CHEBI:18420"/>
    </cofactor>
</comment>
<evidence type="ECO:0000256" key="3">
    <source>
        <dbReference type="ARBA" id="ARBA00022553"/>
    </source>
</evidence>
<dbReference type="InterPro" id="IPR005845">
    <property type="entry name" value="A-D-PHexomutase_a/b/a-II"/>
</dbReference>
<keyword evidence="12" id="KW-1185">Reference proteome</keyword>
<dbReference type="GO" id="GO:0006166">
    <property type="term" value="P:purine ribonucleoside salvage"/>
    <property type="evidence" value="ECO:0007669"/>
    <property type="project" value="TreeGrafter"/>
</dbReference>
<reference evidence="11 12" key="3">
    <citation type="journal article" date="2020" name="Int. J. Syst. Evol. Microbiol.">
        <title>Corynebacterium silvaticum sp. nov., a unique group of NTTB corynebacteria in wild boar and roe deer.</title>
        <authorList>
            <person name="Dangel A."/>
            <person name="Berger A."/>
            <person name="Rau J."/>
            <person name="Eisenberg T."/>
            <person name="Kampfer P."/>
            <person name="Margos G."/>
            <person name="Contzen M."/>
            <person name="Busse H.J."/>
            <person name="Konrad R."/>
            <person name="Peters M."/>
            <person name="Sting R."/>
            <person name="Sing A."/>
        </authorList>
    </citation>
    <scope>NUCLEOTIDE SEQUENCE [LARGE SCALE GENOMIC DNA]</scope>
    <source>
        <strain evidence="11 12">PO100/5</strain>
    </source>
</reference>
<evidence type="ECO:0000259" key="9">
    <source>
        <dbReference type="Pfam" id="PF02879"/>
    </source>
</evidence>
<evidence type="ECO:0000256" key="4">
    <source>
        <dbReference type="ARBA" id="ARBA00022723"/>
    </source>
</evidence>
<evidence type="ECO:0000256" key="5">
    <source>
        <dbReference type="ARBA" id="ARBA00022842"/>
    </source>
</evidence>
<evidence type="ECO:0000256" key="2">
    <source>
        <dbReference type="ARBA" id="ARBA00010231"/>
    </source>
</evidence>
<reference evidence="11 12" key="2">
    <citation type="journal article" date="2020" name="Antonie Van Leeuwenhoek">
        <title>Phylogenomic characterisation of a novel corynebacterial species pathogenic to animals.</title>
        <authorList>
            <person name="Moller J."/>
            <person name="Musella L."/>
            <person name="Melnikov V."/>
            <person name="Geissdorfer W."/>
            <person name="Burkovski A."/>
            <person name="Sangal V."/>
        </authorList>
    </citation>
    <scope>NUCLEOTIDE SEQUENCE [LARGE SCALE GENOMIC DNA]</scope>
    <source>
        <strain evidence="11 12">PO100/5</strain>
    </source>
</reference>
<dbReference type="Pfam" id="PF02879">
    <property type="entry name" value="PGM_PMM_II"/>
    <property type="match status" value="1"/>
</dbReference>
<dbReference type="Gene3D" id="3.40.120.10">
    <property type="entry name" value="Alpha-D-Glucose-1,6-Bisphosphate, subunit A, domain 3"/>
    <property type="match status" value="3"/>
</dbReference>
<organism evidence="11 12">
    <name type="scientific">Corynebacterium silvaticum</name>
    <dbReference type="NCBI Taxonomy" id="2320431"/>
    <lineage>
        <taxon>Bacteria</taxon>
        <taxon>Bacillati</taxon>
        <taxon>Actinomycetota</taxon>
        <taxon>Actinomycetes</taxon>
        <taxon>Mycobacteriales</taxon>
        <taxon>Corynebacteriaceae</taxon>
        <taxon>Corynebacterium</taxon>
    </lineage>
</organism>
<dbReference type="SUPFAM" id="SSF55957">
    <property type="entry name" value="Phosphoglucomutase, C-terminal domain"/>
    <property type="match status" value="1"/>
</dbReference>
<evidence type="ECO:0000259" key="10">
    <source>
        <dbReference type="Pfam" id="PF02880"/>
    </source>
</evidence>
<feature type="domain" description="Alpha-D-phosphohexomutase alpha/beta/alpha" evidence="10">
    <location>
        <begin position="329"/>
        <end position="432"/>
    </location>
</feature>
<sequence>MTNALIERARVWAEHDPNQESREQIEAWIAAHDDSSLARAFAAPLHFGTAGLRAQVGPGESQLNEATILRTTAGLMAWLLENLGHDSVPRVVIGCDARHGSSEFYTAAAEVVSAAGGEALVLPQQNPTPLTAYTVKALGADAGIMVTASHNPPADNGYKVYLGGRIATGDAEGVQLIAPADAEIAEAIAAAPFADQIARNRDNILEVDTREHYVERTVGLAGADISEEARANVRIALTAMHGVGAALGKEILEKAGFEVSLVPEQAEPDADFPTVSFPNPEEKGALDLAKAHAHAIDADVIIAYDPDADRCAVATKDATAEGGWRQLSGDETGALLGEYLGATATGSYANSVVSGRLLAQIAKAHGLDHAQTLTGFKWIARTPHLAFGYEEAIGYCCDPEAVADKDGISASVVVASLVAKLKAAGRTLDCALDDLAKAHGLYMTAPLTFRVEDLSIIAEGMKTLRTTPPTELAGSKITEVIDLSEGTLGFGATDGMMFLTEDNDRVICRPSGTEPKLKCYLEVVRPAGEDGMDRQGAQDRLAAIAEDLHRVLGV</sequence>
<accession>A0A7Y4LIH5</accession>
<reference evidence="11 12" key="4">
    <citation type="journal article" date="2020" name="PLoS ONE">
        <title>Taxonomic classification of strain PO100/5 shows a broader geographic distribution and genetic markers of the recently described Corynebacterium silvaticum.</title>
        <authorList>
            <person name="Viana M.V.C."/>
            <person name="Profeta R."/>
            <person name="da Silva A.L."/>
            <person name="Hurtado R."/>
            <person name="Cerqueira J.C."/>
            <person name="Ribeiro B.F.S."/>
            <person name="Almeida M.O."/>
            <person name="Morais-Rodrigues F."/>
            <person name="Soares S.C."/>
            <person name="Oliveira M."/>
            <person name="Tavares L."/>
            <person name="Figueiredo H."/>
            <person name="Wattam A.R."/>
            <person name="Barh D."/>
            <person name="Ghosh P."/>
            <person name="Silva A."/>
            <person name="Azevedo V."/>
        </authorList>
    </citation>
    <scope>NUCLEOTIDE SEQUENCE [LARGE SCALE GENOMIC DNA]</scope>
    <source>
        <strain evidence="11 12">PO100/5</strain>
    </source>
</reference>
<keyword evidence="3" id="KW-0597">Phosphoprotein</keyword>